<keyword evidence="3" id="KW-0677">Repeat</keyword>
<evidence type="ECO:0000313" key="7">
    <source>
        <dbReference type="EMBL" id="APB32018.1"/>
    </source>
</evidence>
<evidence type="ECO:0000259" key="6">
    <source>
        <dbReference type="SMART" id="SM01266"/>
    </source>
</evidence>
<evidence type="ECO:0000256" key="3">
    <source>
        <dbReference type="ARBA" id="ARBA00022737"/>
    </source>
</evidence>
<dbReference type="SUPFAM" id="SSF51161">
    <property type="entry name" value="Trimeric LpxA-like enzymes"/>
    <property type="match status" value="1"/>
</dbReference>
<comment type="similarity">
    <text evidence="1 5">Belongs to the transferase hexapeptide repeat family.</text>
</comment>
<dbReference type="GO" id="GO:0008870">
    <property type="term" value="F:galactoside O-acetyltransferase activity"/>
    <property type="evidence" value="ECO:0007669"/>
    <property type="project" value="TreeGrafter"/>
</dbReference>
<dbReference type="EC" id="2.3.1.-" evidence="5"/>
<evidence type="ECO:0000256" key="1">
    <source>
        <dbReference type="ARBA" id="ARBA00007274"/>
    </source>
</evidence>
<dbReference type="InterPro" id="IPR001451">
    <property type="entry name" value="Hexapep"/>
</dbReference>
<keyword evidence="8" id="KW-1185">Reference proteome</keyword>
<accession>A0A1J0A7W5</accession>
<keyword evidence="4 5" id="KW-0012">Acyltransferase</keyword>
<proteinExistence type="inferred from homology"/>
<dbReference type="InterPro" id="IPR024688">
    <property type="entry name" value="Mac_dom"/>
</dbReference>
<dbReference type="PANTHER" id="PTHR43017:SF1">
    <property type="entry name" value="ACETYLTRANSFERASE YJL218W-RELATED"/>
    <property type="match status" value="1"/>
</dbReference>
<dbReference type="EMBL" id="CP017267">
    <property type="protein sequence ID" value="APB32018.1"/>
    <property type="molecule type" value="Genomic_DNA"/>
</dbReference>
<dbReference type="STRING" id="519472.BHY08_09480"/>
<dbReference type="RefSeq" id="WP_071457626.1">
    <property type="nucleotide sequence ID" value="NZ_CABJEN010000002.1"/>
</dbReference>
<dbReference type="PANTHER" id="PTHR43017">
    <property type="entry name" value="GALACTOSIDE O-ACETYLTRANSFERASE"/>
    <property type="match status" value="1"/>
</dbReference>
<dbReference type="Pfam" id="PF00132">
    <property type="entry name" value="Hexapep"/>
    <property type="match status" value="1"/>
</dbReference>
<dbReference type="Pfam" id="PF12464">
    <property type="entry name" value="Mac"/>
    <property type="match status" value="1"/>
</dbReference>
<gene>
    <name evidence="7" type="ORF">BHY08_09480</name>
</gene>
<organism evidence="7 8">
    <name type="scientific">Vagococcus teuberi</name>
    <dbReference type="NCBI Taxonomy" id="519472"/>
    <lineage>
        <taxon>Bacteria</taxon>
        <taxon>Bacillati</taxon>
        <taxon>Bacillota</taxon>
        <taxon>Bacilli</taxon>
        <taxon>Lactobacillales</taxon>
        <taxon>Enterococcaceae</taxon>
        <taxon>Vagococcus</taxon>
    </lineage>
</organism>
<protein>
    <recommendedName>
        <fullName evidence="5">Acetyltransferase</fullName>
        <ecNumber evidence="5">2.3.1.-</ecNumber>
    </recommendedName>
</protein>
<dbReference type="InterPro" id="IPR011004">
    <property type="entry name" value="Trimer_LpxA-like_sf"/>
</dbReference>
<name>A0A1J0A7W5_9ENTE</name>
<evidence type="ECO:0000256" key="2">
    <source>
        <dbReference type="ARBA" id="ARBA00022679"/>
    </source>
</evidence>
<evidence type="ECO:0000256" key="4">
    <source>
        <dbReference type="ARBA" id="ARBA00023315"/>
    </source>
</evidence>
<dbReference type="Gene3D" id="2.160.10.10">
    <property type="entry name" value="Hexapeptide repeat proteins"/>
    <property type="match status" value="1"/>
</dbReference>
<dbReference type="Proteomes" id="UP000191200">
    <property type="component" value="Chromosome"/>
</dbReference>
<dbReference type="SMART" id="SM01266">
    <property type="entry name" value="Mac"/>
    <property type="match status" value="1"/>
</dbReference>
<reference evidence="7 8" key="1">
    <citation type="submission" date="2016-09" db="EMBL/GenBank/DDBJ databases">
        <title>Vagococcus teuberi sp. nov., isolated from the Malian artisanal sour milk fene.</title>
        <authorList>
            <person name="Wullschleger S."/>
            <person name="Seifert C."/>
            <person name="Baumgartner S."/>
            <person name="Lacroix C."/>
            <person name="Bonfoh B."/>
            <person name="Stevens M.J."/>
            <person name="Meile L."/>
        </authorList>
    </citation>
    <scope>NUCLEOTIDE SEQUENCE [LARGE SCALE GENOMIC DNA]</scope>
    <source>
        <strain evidence="7 8">DSM 21459</strain>
    </source>
</reference>
<evidence type="ECO:0000256" key="5">
    <source>
        <dbReference type="RuleBase" id="RU367021"/>
    </source>
</evidence>
<dbReference type="OrthoDB" id="9812571at2"/>
<dbReference type="AlphaFoldDB" id="A0A1J0A7W5"/>
<dbReference type="InterPro" id="IPR039369">
    <property type="entry name" value="LacA-like"/>
</dbReference>
<keyword evidence="2 5" id="KW-0808">Transferase</keyword>
<sequence>MKTQRERMTNGDIYYPGSGDSELRHLFMESRRLMREYNQTSENEPEKRKEMLKKWLGKTGDNIYIEPNFKCDYGFNISVGEKFYANFDCIMLDVCPITIGDYTMFGPRVSLLTASHPIDAEIRTSGLEIGSPIRIGNQVWLGGGVIVNPGVTIGDNCVIGSGSVVTKDIPANTIAAGNPCRVIRDITEEDKKYWEEKAQIYWDEVESQK</sequence>
<feature type="domain" description="Maltose/galactoside acetyltransferase" evidence="6">
    <location>
        <begin position="5"/>
        <end position="61"/>
    </location>
</feature>
<evidence type="ECO:0000313" key="8">
    <source>
        <dbReference type="Proteomes" id="UP000191200"/>
    </source>
</evidence>
<dbReference type="CDD" id="cd03357">
    <property type="entry name" value="LbH_MAT_GAT"/>
    <property type="match status" value="1"/>
</dbReference>
<dbReference type="KEGG" id="vte:BHY08_09480"/>
<dbReference type="FunFam" id="2.160.10.10:FF:000008">
    <property type="entry name" value="Maltose O-acetyltransferase"/>
    <property type="match status" value="1"/>
</dbReference>